<comment type="similarity">
    <text evidence="5">Belongs to the ARTD/PARP family.</text>
</comment>
<evidence type="ECO:0000256" key="5">
    <source>
        <dbReference type="ARBA" id="ARBA00024347"/>
    </source>
</evidence>
<keyword evidence="9" id="KW-1185">Reference proteome</keyword>
<organism evidence="9 10">
    <name type="scientific">Cephus cinctus</name>
    <name type="common">Wheat stem sawfly</name>
    <dbReference type="NCBI Taxonomy" id="211228"/>
    <lineage>
        <taxon>Eukaryota</taxon>
        <taxon>Metazoa</taxon>
        <taxon>Ecdysozoa</taxon>
        <taxon>Arthropoda</taxon>
        <taxon>Hexapoda</taxon>
        <taxon>Insecta</taxon>
        <taxon>Pterygota</taxon>
        <taxon>Neoptera</taxon>
        <taxon>Endopterygota</taxon>
        <taxon>Hymenoptera</taxon>
        <taxon>Cephoidea</taxon>
        <taxon>Cephidae</taxon>
        <taxon>Cephus</taxon>
    </lineage>
</organism>
<evidence type="ECO:0000313" key="9">
    <source>
        <dbReference type="Proteomes" id="UP000694920"/>
    </source>
</evidence>
<dbReference type="InterPro" id="IPR041400">
    <property type="entry name" value="PARP16_N"/>
</dbReference>
<evidence type="ECO:0000256" key="6">
    <source>
        <dbReference type="RuleBase" id="RU362114"/>
    </source>
</evidence>
<accession>A0AAJ7FTK4</accession>
<sequence length="384" mass="43609">MVCVEENTQACEKNEMDAQNYKEIDDDKSLIQTSELHLESTTHGMKSSVTQEDSDKKISSLKHLFQKDLKAADLKWSLFIAACHSYRFDSCLKPFPPMYIVNECKDIEALRKAIEIVPPLTIIYQELHEPNAYSNYGTTIDLLYWVLIRLRDPYIKSVNKDCFESVLQKVPSEMKATPPNLIFQIASAKQSTSEEKWKNAAQGHSTFYAYHGSRLENFHSIIHYGLQQNMCKTALFGKGIYLSSELGVSLPYSPVGYGWGGSVLGSELSCVALCELINHPDVKQGNSGDTSRNRVVDSAGGKVPNKYYLVINSELVRIRYLLVYSQDFRAPRSTDRRGLMAWFGRHKLLTFVLGYIVLLTSVGLTHNKHVEKYYRLFVQKAGFD</sequence>
<dbReference type="GO" id="GO:0016779">
    <property type="term" value="F:nucleotidyltransferase activity"/>
    <property type="evidence" value="ECO:0007669"/>
    <property type="project" value="UniProtKB-KW"/>
</dbReference>
<keyword evidence="2 6" id="KW-0808">Transferase</keyword>
<dbReference type="PROSITE" id="PS51059">
    <property type="entry name" value="PARP_CATALYTIC"/>
    <property type="match status" value="1"/>
</dbReference>
<keyword evidence="7" id="KW-0812">Transmembrane</keyword>
<dbReference type="GO" id="GO:0003950">
    <property type="term" value="F:NAD+ poly-ADP-ribosyltransferase activity"/>
    <property type="evidence" value="ECO:0007669"/>
    <property type="project" value="UniProtKB-UniRule"/>
</dbReference>
<dbReference type="RefSeq" id="XP_015607607.1">
    <property type="nucleotide sequence ID" value="XM_015752121.2"/>
</dbReference>
<dbReference type="Proteomes" id="UP000694920">
    <property type="component" value="Unplaced"/>
</dbReference>
<evidence type="ECO:0000256" key="7">
    <source>
        <dbReference type="SAM" id="Phobius"/>
    </source>
</evidence>
<dbReference type="KEGG" id="ccin:107273683"/>
<dbReference type="InterPro" id="IPR051838">
    <property type="entry name" value="ARTD_PARP"/>
</dbReference>
<evidence type="ECO:0000313" key="10">
    <source>
        <dbReference type="RefSeq" id="XP_015607607.1"/>
    </source>
</evidence>
<dbReference type="Pfam" id="PF00644">
    <property type="entry name" value="PARP"/>
    <property type="match status" value="1"/>
</dbReference>
<dbReference type="RefSeq" id="XP_024946804.1">
    <property type="nucleotide sequence ID" value="XM_025091036.1"/>
</dbReference>
<keyword evidence="7" id="KW-0472">Membrane</keyword>
<dbReference type="Pfam" id="PF18084">
    <property type="entry name" value="ARTD15_N"/>
    <property type="match status" value="1"/>
</dbReference>
<keyword evidence="3" id="KW-0548">Nucleotidyltransferase</keyword>
<dbReference type="EC" id="2.4.2.-" evidence="6"/>
<dbReference type="RefSeq" id="XP_024946805.1">
    <property type="nucleotide sequence ID" value="XM_025091037.1"/>
</dbReference>
<keyword evidence="7" id="KW-1133">Transmembrane helix</keyword>
<protein>
    <recommendedName>
        <fullName evidence="6">Poly [ADP-ribose] polymerase</fullName>
        <shortName evidence="6">PARP</shortName>
        <ecNumber evidence="6">2.4.2.-</ecNumber>
    </recommendedName>
</protein>
<proteinExistence type="inferred from homology"/>
<dbReference type="Gene3D" id="3.90.228.10">
    <property type="match status" value="1"/>
</dbReference>
<dbReference type="SUPFAM" id="SSF56399">
    <property type="entry name" value="ADP-ribosylation"/>
    <property type="match status" value="1"/>
</dbReference>
<reference evidence="10 11" key="1">
    <citation type="submission" date="2025-04" db="UniProtKB">
        <authorList>
            <consortium name="RefSeq"/>
        </authorList>
    </citation>
    <scope>IDENTIFICATION</scope>
</reference>
<evidence type="ECO:0000256" key="2">
    <source>
        <dbReference type="ARBA" id="ARBA00022679"/>
    </source>
</evidence>
<feature type="domain" description="PARP catalytic" evidence="8">
    <location>
        <begin position="141"/>
        <end position="333"/>
    </location>
</feature>
<evidence type="ECO:0000256" key="3">
    <source>
        <dbReference type="ARBA" id="ARBA00022695"/>
    </source>
</evidence>
<dbReference type="CTD" id="54956"/>
<gene>
    <name evidence="10 11 12" type="primary">LOC107273683</name>
</gene>
<feature type="transmembrane region" description="Helical" evidence="7">
    <location>
        <begin position="348"/>
        <end position="365"/>
    </location>
</feature>
<dbReference type="InterPro" id="IPR012317">
    <property type="entry name" value="Poly(ADP-ribose)pol_cat_dom"/>
</dbReference>
<evidence type="ECO:0000256" key="4">
    <source>
        <dbReference type="ARBA" id="ARBA00023027"/>
    </source>
</evidence>
<dbReference type="GeneID" id="107273683"/>
<dbReference type="PANTHER" id="PTHR21328">
    <property type="entry name" value="POLY ADP-RIBOSE POLYMERASE FAMILY, MEMBER PARP"/>
    <property type="match status" value="1"/>
</dbReference>
<dbReference type="AlphaFoldDB" id="A0AAJ7FTK4"/>
<name>A0AAJ7FTK4_CEPCN</name>
<evidence type="ECO:0000313" key="12">
    <source>
        <dbReference type="RefSeq" id="XP_024946805.1"/>
    </source>
</evidence>
<keyword evidence="1 6" id="KW-0328">Glycosyltransferase</keyword>
<evidence type="ECO:0000313" key="11">
    <source>
        <dbReference type="RefSeq" id="XP_024946804.1"/>
    </source>
</evidence>
<evidence type="ECO:0000256" key="1">
    <source>
        <dbReference type="ARBA" id="ARBA00022676"/>
    </source>
</evidence>
<evidence type="ECO:0000259" key="8">
    <source>
        <dbReference type="PROSITE" id="PS51059"/>
    </source>
</evidence>
<keyword evidence="4 6" id="KW-0520">NAD</keyword>